<accession>A0A5E4GMY3</accession>
<dbReference type="Proteomes" id="UP001054821">
    <property type="component" value="Chromosome 3"/>
</dbReference>
<keyword evidence="1" id="KW-0472">Membrane</keyword>
<keyword evidence="1" id="KW-0812">Transmembrane</keyword>
<evidence type="ECO:0000313" key="4">
    <source>
        <dbReference type="Proteomes" id="UP000327085"/>
    </source>
</evidence>
<evidence type="ECO:0000313" key="5">
    <source>
        <dbReference type="Proteomes" id="UP001054821"/>
    </source>
</evidence>
<dbReference type="Gramene" id="VVA41016">
    <property type="protein sequence ID" value="VVA41016"/>
    <property type="gene ID" value="Prudul26B000528"/>
</dbReference>
<dbReference type="PANTHER" id="PTHR31170:SF17">
    <property type="match status" value="1"/>
</dbReference>
<dbReference type="PANTHER" id="PTHR31170">
    <property type="entry name" value="BNAC04G53230D PROTEIN"/>
    <property type="match status" value="1"/>
</dbReference>
<evidence type="ECO:0000313" key="3">
    <source>
        <dbReference type="EMBL" id="VVA41016.1"/>
    </source>
</evidence>
<reference evidence="3" key="1">
    <citation type="submission" date="2019-07" db="EMBL/GenBank/DDBJ databases">
        <authorList>
            <person name="Alioto T."/>
            <person name="Alioto T."/>
            <person name="Gomez Garrido J."/>
        </authorList>
    </citation>
    <scope>NUCLEOTIDE SEQUENCE [LARGE SCALE GENOMIC DNA]</scope>
</reference>
<reference evidence="2 5" key="3">
    <citation type="journal article" date="2022" name="G3 (Bethesda)">
        <title>Whole-genome sequence and methylome profiling of the almond [Prunus dulcis (Mill.) D.A. Webb] cultivar 'Nonpareil'.</title>
        <authorList>
            <person name="D'Amico-Willman K.M."/>
            <person name="Ouma W.Z."/>
            <person name="Meulia T."/>
            <person name="Sideli G.M."/>
            <person name="Gradziel T.M."/>
            <person name="Fresnedo-Ramirez J."/>
        </authorList>
    </citation>
    <scope>NUCLEOTIDE SEQUENCE [LARGE SCALE GENOMIC DNA]</scope>
    <source>
        <strain evidence="2">Clone GOH B32 T37-40</strain>
    </source>
</reference>
<keyword evidence="1" id="KW-1133">Transmembrane helix</keyword>
<dbReference type="Proteomes" id="UP000327085">
    <property type="component" value="Unassembled WGS sequence"/>
</dbReference>
<feature type="transmembrane region" description="Helical" evidence="1">
    <location>
        <begin position="406"/>
        <end position="429"/>
    </location>
</feature>
<evidence type="ECO:0000256" key="1">
    <source>
        <dbReference type="SAM" id="Phobius"/>
    </source>
</evidence>
<sequence length="433" mass="50242">MMSDIYADDGLLHSLSTRLKCASPLPSRSSIYRVPETLRRHNEMAPNLVSIGPFHYGRPRLQAMEEMKMWYLKCLLKQTPDPDNCLVHLVKVIKKHEIFCRDCYEERVPLSSDEFVEMMLVDGCFIIELLRKYKRFCFSFGEGGDAIFRTPRMLSTITNDLLLVENQLPWRVLDCLFKVARVDDDDDHGITSLRQLACLFFQNPTFVRSFDTIMSLKLEEEFVSSHLLETVRNFVVQDQQDVEVVKDIEYRTPIPSVSELLEIGVKFVASDDVSGQLNITFRNGVMEIPPIIIRANGECFIRNLIAYEQCLQKPEQCHMTSYAILFSHLIESVQDVDFLIQKEIITTELSKVSTATFFNRLSNGTEAIFFFYGDLAKEVNEYIKRRWLKTRLIRVKRNYLYNPSSFWSVSNGVAVILILTLTQTIYTVLSYYK</sequence>
<dbReference type="Pfam" id="PF03140">
    <property type="entry name" value="DUF247"/>
    <property type="match status" value="1"/>
</dbReference>
<dbReference type="InParanoid" id="A0A5E4GMY3"/>
<name>A0A5E4GMY3_PRUDU</name>
<protein>
    <submittedName>
        <fullName evidence="3">PREDICTED: UPF0481</fullName>
    </submittedName>
</protein>
<reference evidence="4" key="2">
    <citation type="journal article" date="2020" name="Plant J.">
        <title>Transposons played a major role in the diversification between the closely related almond and peach genomes: results from the almond genome sequence.</title>
        <authorList>
            <person name="Alioto T."/>
            <person name="Alexiou K.G."/>
            <person name="Bardil A."/>
            <person name="Barteri F."/>
            <person name="Castanera R."/>
            <person name="Cruz F."/>
            <person name="Dhingra A."/>
            <person name="Duval H."/>
            <person name="Fernandez I Marti A."/>
            <person name="Frias L."/>
            <person name="Galan B."/>
            <person name="Garcia J.L."/>
            <person name="Howad W."/>
            <person name="Gomez-Garrido J."/>
            <person name="Gut M."/>
            <person name="Julca I."/>
            <person name="Morata J."/>
            <person name="Puigdomenech P."/>
            <person name="Ribeca P."/>
            <person name="Rubio Cabetas M.J."/>
            <person name="Vlasova A."/>
            <person name="Wirthensohn M."/>
            <person name="Garcia-Mas J."/>
            <person name="Gabaldon T."/>
            <person name="Casacuberta J.M."/>
            <person name="Arus P."/>
        </authorList>
    </citation>
    <scope>NUCLEOTIDE SEQUENCE [LARGE SCALE GENOMIC DNA]</scope>
    <source>
        <strain evidence="4">cv. Texas</strain>
    </source>
</reference>
<proteinExistence type="predicted"/>
<organism evidence="3 4">
    <name type="scientific">Prunus dulcis</name>
    <name type="common">Almond</name>
    <name type="synonym">Amygdalus dulcis</name>
    <dbReference type="NCBI Taxonomy" id="3755"/>
    <lineage>
        <taxon>Eukaryota</taxon>
        <taxon>Viridiplantae</taxon>
        <taxon>Streptophyta</taxon>
        <taxon>Embryophyta</taxon>
        <taxon>Tracheophyta</taxon>
        <taxon>Spermatophyta</taxon>
        <taxon>Magnoliopsida</taxon>
        <taxon>eudicotyledons</taxon>
        <taxon>Gunneridae</taxon>
        <taxon>Pentapetalae</taxon>
        <taxon>rosids</taxon>
        <taxon>fabids</taxon>
        <taxon>Rosales</taxon>
        <taxon>Rosaceae</taxon>
        <taxon>Amygdaloideae</taxon>
        <taxon>Amygdaleae</taxon>
        <taxon>Prunus</taxon>
    </lineage>
</organism>
<dbReference type="OMA" id="RDCYEER"/>
<dbReference type="AlphaFoldDB" id="A0A5E4GMY3"/>
<evidence type="ECO:0000313" key="2">
    <source>
        <dbReference type="EMBL" id="KAI5339642.1"/>
    </source>
</evidence>
<dbReference type="InterPro" id="IPR004158">
    <property type="entry name" value="DUF247_pln"/>
</dbReference>
<gene>
    <name evidence="3" type="ORF">ALMOND_2B000528</name>
    <name evidence="2" type="ORF">L3X38_018914</name>
</gene>
<keyword evidence="5" id="KW-1185">Reference proteome</keyword>
<dbReference type="EMBL" id="CABIKO010001144">
    <property type="protein sequence ID" value="VVA41016.1"/>
    <property type="molecule type" value="Genomic_DNA"/>
</dbReference>
<dbReference type="EMBL" id="JAJFAZ020000003">
    <property type="protein sequence ID" value="KAI5339642.1"/>
    <property type="molecule type" value="Genomic_DNA"/>
</dbReference>